<reference evidence="3 4" key="1">
    <citation type="submission" date="2018-11" db="EMBL/GenBank/DDBJ databases">
        <authorList>
            <person name="Lopez-Roques C."/>
            <person name="Donnadieu C."/>
            <person name="Bouchez O."/>
            <person name="Klopp C."/>
            <person name="Cabau C."/>
            <person name="Zahm M."/>
        </authorList>
    </citation>
    <scope>NUCLEOTIDE SEQUENCE [LARGE SCALE GENOMIC DNA]</scope>
    <source>
        <strain evidence="3">RS831</strain>
        <tissue evidence="3">Whole body</tissue>
    </source>
</reference>
<evidence type="ECO:0000256" key="1">
    <source>
        <dbReference type="SAM" id="MobiDB-lite"/>
    </source>
</evidence>
<dbReference type="Proteomes" id="UP000283210">
    <property type="component" value="Chromosome 24"/>
</dbReference>
<dbReference type="OrthoDB" id="10375812at2759"/>
<feature type="compositionally biased region" description="Polar residues" evidence="1">
    <location>
        <begin position="94"/>
        <end position="105"/>
    </location>
</feature>
<reference evidence="3 4" key="2">
    <citation type="submission" date="2019-01" db="EMBL/GenBank/DDBJ databases">
        <title>A chromosome length genome reference of the Java medaka (oryzias javanicus).</title>
        <authorList>
            <person name="Herpin A."/>
            <person name="Takehana Y."/>
            <person name="Naruse K."/>
            <person name="Ansai S."/>
            <person name="Kawaguchi M."/>
        </authorList>
    </citation>
    <scope>NUCLEOTIDE SEQUENCE [LARGE SCALE GENOMIC DNA]</scope>
    <source>
        <strain evidence="3">RS831</strain>
        <tissue evidence="3">Whole body</tissue>
    </source>
</reference>
<name>A0A3S2NTE7_ORYJA</name>
<evidence type="ECO:0000256" key="2">
    <source>
        <dbReference type="SAM" id="Phobius"/>
    </source>
</evidence>
<dbReference type="AlphaFoldDB" id="A0A3S2NTE7"/>
<proteinExistence type="predicted"/>
<protein>
    <submittedName>
        <fullName evidence="3">Uncharacterized protein</fullName>
    </submittedName>
</protein>
<evidence type="ECO:0000313" key="3">
    <source>
        <dbReference type="EMBL" id="RVE55957.1"/>
    </source>
</evidence>
<keyword evidence="2" id="KW-0812">Transmembrane</keyword>
<feature type="transmembrane region" description="Helical" evidence="2">
    <location>
        <begin position="12"/>
        <end position="35"/>
    </location>
</feature>
<keyword evidence="2" id="KW-1133">Transmembrane helix</keyword>
<keyword evidence="4" id="KW-1185">Reference proteome</keyword>
<organism evidence="3 4">
    <name type="scientific">Oryzias javanicus</name>
    <name type="common">Javanese ricefish</name>
    <name type="synonym">Aplocheilus javanicus</name>
    <dbReference type="NCBI Taxonomy" id="123683"/>
    <lineage>
        <taxon>Eukaryota</taxon>
        <taxon>Metazoa</taxon>
        <taxon>Chordata</taxon>
        <taxon>Craniata</taxon>
        <taxon>Vertebrata</taxon>
        <taxon>Euteleostomi</taxon>
        <taxon>Actinopterygii</taxon>
        <taxon>Neopterygii</taxon>
        <taxon>Teleostei</taxon>
        <taxon>Neoteleostei</taxon>
        <taxon>Acanthomorphata</taxon>
        <taxon>Ovalentaria</taxon>
        <taxon>Atherinomorphae</taxon>
        <taxon>Beloniformes</taxon>
        <taxon>Adrianichthyidae</taxon>
        <taxon>Oryziinae</taxon>
        <taxon>Oryzias</taxon>
    </lineage>
</organism>
<sequence length="105" mass="11558">MAPVGMVSSMSWFGPLMFLVSAVAFLILSILLITLCTNCQKKHSNDYNMKQTKGNLNGNAEMNGGGSKPDGVVIANWKDHNNMPPNTLERSKTRYSQSQPESTEH</sequence>
<evidence type="ECO:0000313" key="4">
    <source>
        <dbReference type="Proteomes" id="UP000283210"/>
    </source>
</evidence>
<feature type="region of interest" description="Disordered" evidence="1">
    <location>
        <begin position="57"/>
        <end position="105"/>
    </location>
</feature>
<keyword evidence="2" id="KW-0472">Membrane</keyword>
<gene>
    <name evidence="3" type="ORF">OJAV_G00231520</name>
</gene>
<accession>A0A3S2NTE7</accession>
<dbReference type="EMBL" id="CM012460">
    <property type="protein sequence ID" value="RVE55957.1"/>
    <property type="molecule type" value="Genomic_DNA"/>
</dbReference>